<feature type="non-terminal residue" evidence="1">
    <location>
        <position position="124"/>
    </location>
</feature>
<reference evidence="1 2" key="1">
    <citation type="submission" date="2018-08" db="EMBL/GenBank/DDBJ databases">
        <title>Actinomadura jelena sp. nov., a novel Actinomycete isolated from soil in Chad.</title>
        <authorList>
            <person name="Shi L."/>
        </authorList>
    </citation>
    <scope>NUCLEOTIDE SEQUENCE [LARGE SCALE GENOMIC DNA]</scope>
    <source>
        <strain evidence="1 2">NEAU-G17</strain>
    </source>
</reference>
<comment type="caution">
    <text evidence="1">The sequence shown here is derived from an EMBL/GenBank/DDBJ whole genome shotgun (WGS) entry which is preliminary data.</text>
</comment>
<dbReference type="SUPFAM" id="SSF56112">
    <property type="entry name" value="Protein kinase-like (PK-like)"/>
    <property type="match status" value="1"/>
</dbReference>
<organism evidence="1 2">
    <name type="scientific">Actinomadura logoneensis</name>
    <dbReference type="NCBI Taxonomy" id="2293572"/>
    <lineage>
        <taxon>Bacteria</taxon>
        <taxon>Bacillati</taxon>
        <taxon>Actinomycetota</taxon>
        <taxon>Actinomycetes</taxon>
        <taxon>Streptosporangiales</taxon>
        <taxon>Thermomonosporaceae</taxon>
        <taxon>Actinomadura</taxon>
    </lineage>
</organism>
<name>A0A372JKD9_9ACTN</name>
<evidence type="ECO:0008006" key="3">
    <source>
        <dbReference type="Google" id="ProtNLM"/>
    </source>
</evidence>
<dbReference type="EMBL" id="QURH01000284">
    <property type="protein sequence ID" value="RFU40465.1"/>
    <property type="molecule type" value="Genomic_DNA"/>
</dbReference>
<dbReference type="Gene3D" id="3.30.200.20">
    <property type="entry name" value="Phosphorylase Kinase, domain 1"/>
    <property type="match status" value="1"/>
</dbReference>
<gene>
    <name evidence="1" type="ORF">DZF91_16940</name>
</gene>
<evidence type="ECO:0000313" key="1">
    <source>
        <dbReference type="EMBL" id="RFU40465.1"/>
    </source>
</evidence>
<proteinExistence type="predicted"/>
<accession>A0A372JKD9</accession>
<protein>
    <recommendedName>
        <fullName evidence="3">Serine/threonine protein kinase</fullName>
    </recommendedName>
</protein>
<evidence type="ECO:0000313" key="2">
    <source>
        <dbReference type="Proteomes" id="UP000261811"/>
    </source>
</evidence>
<sequence length="124" mass="13846">MSGRLVADRYRLERLRGRSVFADVWTARDERRGDARVTVKVLRRPYADLPSAVRMFQEETEALRWCRSRHVVAVLDEGVTAAGRPFRVTEHVVPASPGLQDRGPGWAPVALRRAEAAARAVAAV</sequence>
<dbReference type="AlphaFoldDB" id="A0A372JKD9"/>
<dbReference type="Proteomes" id="UP000261811">
    <property type="component" value="Unassembled WGS sequence"/>
</dbReference>
<keyword evidence="2" id="KW-1185">Reference proteome</keyword>
<dbReference type="InterPro" id="IPR011009">
    <property type="entry name" value="Kinase-like_dom_sf"/>
</dbReference>